<evidence type="ECO:0000259" key="9">
    <source>
        <dbReference type="Pfam" id="PF23097"/>
    </source>
</evidence>
<keyword evidence="4" id="KW-0677">Repeat</keyword>
<evidence type="ECO:0000259" key="8">
    <source>
        <dbReference type="Pfam" id="PF08159"/>
    </source>
</evidence>
<feature type="compositionally biased region" description="Polar residues" evidence="6">
    <location>
        <begin position="693"/>
        <end position="702"/>
    </location>
</feature>
<sequence length="1386" mass="152028">MSSDIKVYTVNGAPSNSTTSLPDWLVRKRAAKGKSKREIREHVQGTIDLVQHFEFPEASNRIKTTRDGHHAMATGTYKPQIRVYDLDQLSMKFERHTDAENVDFLILSDDWTKSLHLQNDRTLELHTQGGFHYRTRIPKFGRTLAYHFPSCDALVAGAGSEVYRLNLAQGRFMAPFSLESDIEGVNAIDINPAHQLFAFGVDGRSVVDFWDPRAKARLSSLELPVGEDGVTALSSRGDGLSLAVGTAAGKTLLYDLRSARPFATKDQGYGLPVQSVSWIEGGSRMAGDGLVISADRKVVKIWDRNSPGTNFTSITPSTDINHLHHLPGTGMLMLANEGIQMTSYYIPQLGPAPRWCSFLDNITEEMEEQTVRNVYDDYKFVERAELDRLGLTHLIGTPTLKPYMHGFFLSLKLYDAARLIANPFAYEEHRERVVRDKLEKLSESRIRSKGGESVKVNKALAERAKRLERKKEKEGKEGVSLLSDPRFAEVFENPEFEVDTESREYGLLNPSTSSKSAPRDRTAVESEEEDTEKSSSDGLGSDSESDSDLGSEDGMEMDDDSDSSREGDLVAYDPRSRPLSKSQPHSVPQRKQTGPRLTTSRTRAAPSKPKQHSLGKDAHVNSLEDGGFEMSFVPSGKSDRPERKTNRPTGGKKVERFGAGMERGGWRDDDSGENERNGRTRRRTGIRSGTNGLSRNTSGETPVSKTVCNCQMGVKQTTSALTMSSSLALGERLRNSGFYLLVPRGGYRWLVYARKMASPTASDDFPTRGSGHRFIATLVSHMLHLATSLVSLWLATLPPAAFAAGSGPVVHGADGLSYVGTRNTTSRQDYFLGIPFAQPPVGRLRFKPPVAWAPGNTTEVDATQFGATCQQPTGYVPINNALSEDCLTLNIYGGAFFLGDTLTYPGAFLVNRANEIVSHNLDPVTNFVYLRNMLGPRESQSFTSPLTTALVSTDVSMICAGSFRSMYQPLIVPPGQAAYDAGGRNLGFKDQRLALEWVNENIGYFGGDSTKVRSSTVIPFPGVWITWDVSENPVEVQGIKELKRPNCSVRALKPDHPIREAGFRFLANATGCLSGPSVCDLRTLQPDGPIPAAGFQLIANATGCLGDPSVFECIQKAPADVLSQANVDVLALEPTIFGPSYSPEDDFIAEPVRDILYSGKFAKVPFINGAQLDEGPILIDMLATNFSSEQDIVDWLTSGFGMSNLTAINELLKFYSTSPAAGSPYGTGDETFDKGPQFKRIASALGDYLFQVSRQLCFRRIDSHLGRLLGTPPRSSHLRDQVRSKILESSLGFPPKYGIAHGGDIPFVFQTLDINHPNAPQAAIELMETIGSYCLDPNAGGDNLPLWPQYGEEKVTLQLLGSNVTTIEDTDRTEATDFILKNDGSF</sequence>
<dbReference type="InterPro" id="IPR012580">
    <property type="entry name" value="NUC153"/>
</dbReference>
<feature type="compositionally biased region" description="Basic and acidic residues" evidence="6">
    <location>
        <begin position="664"/>
        <end position="678"/>
    </location>
</feature>
<name>L8X7V4_THACA</name>
<feature type="region of interest" description="Disordered" evidence="6">
    <location>
        <begin position="493"/>
        <end position="702"/>
    </location>
</feature>
<organism evidence="11 12">
    <name type="scientific">Thanatephorus cucumeris (strain AG1-IA)</name>
    <name type="common">Rice sheath blight fungus</name>
    <name type="synonym">Rhizoctonia solani</name>
    <dbReference type="NCBI Taxonomy" id="983506"/>
    <lineage>
        <taxon>Eukaryota</taxon>
        <taxon>Fungi</taxon>
        <taxon>Dikarya</taxon>
        <taxon>Basidiomycota</taxon>
        <taxon>Agaricomycotina</taxon>
        <taxon>Agaricomycetes</taxon>
        <taxon>Cantharellales</taxon>
        <taxon>Ceratobasidiaceae</taxon>
        <taxon>Rhizoctonia</taxon>
        <taxon>Rhizoctonia solani AG-1</taxon>
    </lineage>
</organism>
<dbReference type="Gene3D" id="3.40.50.1820">
    <property type="entry name" value="alpha/beta hydrolase"/>
    <property type="match status" value="2"/>
</dbReference>
<comment type="subcellular location">
    <subcellularLocation>
        <location evidence="1">Nucleus</location>
        <location evidence="1">Nucleolus</location>
    </subcellularLocation>
</comment>
<dbReference type="InterPro" id="IPR040382">
    <property type="entry name" value="NOL10/Enp2"/>
</dbReference>
<feature type="domain" description="NUC153" evidence="8">
    <location>
        <begin position="484"/>
        <end position="512"/>
    </location>
</feature>
<evidence type="ECO:0000256" key="4">
    <source>
        <dbReference type="ARBA" id="ARBA00022737"/>
    </source>
</evidence>
<evidence type="ECO:0000256" key="2">
    <source>
        <dbReference type="ARBA" id="ARBA00005264"/>
    </source>
</evidence>
<dbReference type="STRING" id="983506.L8X7V4"/>
<reference evidence="11 12" key="1">
    <citation type="journal article" date="2013" name="Nat. Commun.">
        <title>The evolution and pathogenic mechanisms of the rice sheath blight pathogen.</title>
        <authorList>
            <person name="Zheng A."/>
            <person name="Lin R."/>
            <person name="Xu L."/>
            <person name="Qin P."/>
            <person name="Tang C."/>
            <person name="Ai P."/>
            <person name="Zhang D."/>
            <person name="Liu Y."/>
            <person name="Sun Z."/>
            <person name="Feng H."/>
            <person name="Wang Y."/>
            <person name="Chen Y."/>
            <person name="Liang X."/>
            <person name="Fu R."/>
            <person name="Li Q."/>
            <person name="Zhang J."/>
            <person name="Yu X."/>
            <person name="Xie Z."/>
            <person name="Ding L."/>
            <person name="Guan P."/>
            <person name="Tang J."/>
            <person name="Liang Y."/>
            <person name="Wang S."/>
            <person name="Deng Q."/>
            <person name="Li S."/>
            <person name="Zhu J."/>
            <person name="Wang L."/>
            <person name="Liu H."/>
            <person name="Li P."/>
        </authorList>
    </citation>
    <scope>NUCLEOTIDE SEQUENCE [LARGE SCALE GENOMIC DNA]</scope>
    <source>
        <strain evidence="12">AG-1 IA</strain>
    </source>
</reference>
<keyword evidence="3" id="KW-0853">WD repeat</keyword>
<dbReference type="InterPro" id="IPR002018">
    <property type="entry name" value="CarbesteraseB"/>
</dbReference>
<keyword evidence="5" id="KW-0539">Nucleus</keyword>
<evidence type="ECO:0000313" key="11">
    <source>
        <dbReference type="EMBL" id="ELU45172.1"/>
    </source>
</evidence>
<evidence type="ECO:0000256" key="6">
    <source>
        <dbReference type="SAM" id="MobiDB-lite"/>
    </source>
</evidence>
<protein>
    <submittedName>
        <fullName evidence="11">WD repeat-containing protein</fullName>
    </submittedName>
</protein>
<dbReference type="OrthoDB" id="273340at2759"/>
<gene>
    <name evidence="11" type="ORF">AG1IA_00782</name>
</gene>
<dbReference type="Pfam" id="PF08159">
    <property type="entry name" value="NUC153"/>
    <property type="match status" value="1"/>
</dbReference>
<dbReference type="Proteomes" id="UP000011668">
    <property type="component" value="Unassembled WGS sequence"/>
</dbReference>
<dbReference type="EMBL" id="AFRT01000146">
    <property type="protein sequence ID" value="ELU45172.1"/>
    <property type="molecule type" value="Genomic_DNA"/>
</dbReference>
<dbReference type="GO" id="GO:0000462">
    <property type="term" value="P:maturation of SSU-rRNA from tricistronic rRNA transcript (SSU-rRNA, 5.8S rRNA, LSU-rRNA)"/>
    <property type="evidence" value="ECO:0007669"/>
    <property type="project" value="TreeGrafter"/>
</dbReference>
<comment type="similarity">
    <text evidence="2">Belongs to the WD repeat NOL10/ENP2 family.</text>
</comment>
<evidence type="ECO:0000259" key="10">
    <source>
        <dbReference type="Pfam" id="PF23098"/>
    </source>
</evidence>
<evidence type="ECO:0000313" key="12">
    <source>
        <dbReference type="Proteomes" id="UP000011668"/>
    </source>
</evidence>
<comment type="caution">
    <text evidence="11">The sequence shown here is derived from an EMBL/GenBank/DDBJ whole genome shotgun (WGS) entry which is preliminary data.</text>
</comment>
<feature type="compositionally biased region" description="Acidic residues" evidence="6">
    <location>
        <begin position="543"/>
        <end position="561"/>
    </location>
</feature>
<dbReference type="InterPro" id="IPR036322">
    <property type="entry name" value="WD40_repeat_dom_sf"/>
</dbReference>
<dbReference type="GO" id="GO:0032040">
    <property type="term" value="C:small-subunit processome"/>
    <property type="evidence" value="ECO:0007669"/>
    <property type="project" value="TreeGrafter"/>
</dbReference>
<dbReference type="InterPro" id="IPR015943">
    <property type="entry name" value="WD40/YVTN_repeat-like_dom_sf"/>
</dbReference>
<dbReference type="InterPro" id="IPR056550">
    <property type="entry name" value="NOL10_2nd"/>
</dbReference>
<feature type="domain" description="Nucleolar protein 10-like N-terminal" evidence="10">
    <location>
        <begin position="17"/>
        <end position="370"/>
    </location>
</feature>
<dbReference type="GO" id="GO:0030686">
    <property type="term" value="C:90S preribosome"/>
    <property type="evidence" value="ECO:0007669"/>
    <property type="project" value="TreeGrafter"/>
</dbReference>
<feature type="domain" description="Nucleolar protein 10-like second" evidence="9">
    <location>
        <begin position="374"/>
        <end position="422"/>
    </location>
</feature>
<dbReference type="Pfam" id="PF00135">
    <property type="entry name" value="COesterase"/>
    <property type="match status" value="2"/>
</dbReference>
<evidence type="ECO:0000259" key="7">
    <source>
        <dbReference type="Pfam" id="PF00135"/>
    </source>
</evidence>
<proteinExistence type="inferred from homology"/>
<dbReference type="PANTHER" id="PTHR14927">
    <property type="entry name" value="NUCLEOLAR PROTEIN 10"/>
    <property type="match status" value="1"/>
</dbReference>
<dbReference type="HOGENOM" id="CLU_255267_0_0_1"/>
<evidence type="ECO:0000256" key="3">
    <source>
        <dbReference type="ARBA" id="ARBA00022574"/>
    </source>
</evidence>
<dbReference type="Pfam" id="PF23097">
    <property type="entry name" value="NOL10_2nd"/>
    <property type="match status" value="1"/>
</dbReference>
<dbReference type="SUPFAM" id="SSF53474">
    <property type="entry name" value="alpha/beta-Hydrolases"/>
    <property type="match status" value="1"/>
</dbReference>
<dbReference type="InterPro" id="IPR056551">
    <property type="entry name" value="Beta-prop_NOL10_N"/>
</dbReference>
<dbReference type="Gene3D" id="2.130.10.10">
    <property type="entry name" value="YVTN repeat-like/Quinoprotein amine dehydrogenase"/>
    <property type="match status" value="1"/>
</dbReference>
<evidence type="ECO:0000256" key="1">
    <source>
        <dbReference type="ARBA" id="ARBA00004604"/>
    </source>
</evidence>
<feature type="compositionally biased region" description="Polar residues" evidence="6">
    <location>
        <begin position="579"/>
        <end position="602"/>
    </location>
</feature>
<dbReference type="SUPFAM" id="SSF50978">
    <property type="entry name" value="WD40 repeat-like"/>
    <property type="match status" value="1"/>
</dbReference>
<dbReference type="InterPro" id="IPR029058">
    <property type="entry name" value="AB_hydrolase_fold"/>
</dbReference>
<dbReference type="PANTHER" id="PTHR14927:SF0">
    <property type="entry name" value="NUCLEOLAR PROTEIN 10"/>
    <property type="match status" value="1"/>
</dbReference>
<feature type="domain" description="Carboxylesterase type B" evidence="7">
    <location>
        <begin position="821"/>
        <end position="892"/>
    </location>
</feature>
<feature type="domain" description="Carboxylesterase type B" evidence="7">
    <location>
        <begin position="985"/>
        <end position="1012"/>
    </location>
</feature>
<accession>L8X7V4</accession>
<keyword evidence="12" id="KW-1185">Reference proteome</keyword>
<dbReference type="Pfam" id="PF23098">
    <property type="entry name" value="Beta-prop_NOL10_N"/>
    <property type="match status" value="1"/>
</dbReference>
<evidence type="ECO:0000256" key="5">
    <source>
        <dbReference type="ARBA" id="ARBA00023242"/>
    </source>
</evidence>